<dbReference type="AlphaFoldDB" id="A0AAN9EQ69"/>
<name>A0AAN9EQ69_CROPI</name>
<feature type="compositionally biased region" description="Basic and acidic residues" evidence="1">
    <location>
        <begin position="17"/>
        <end position="33"/>
    </location>
</feature>
<dbReference type="Proteomes" id="UP001372338">
    <property type="component" value="Unassembled WGS sequence"/>
</dbReference>
<protein>
    <submittedName>
        <fullName evidence="2">Uncharacterized protein</fullName>
    </submittedName>
</protein>
<evidence type="ECO:0000313" key="2">
    <source>
        <dbReference type="EMBL" id="KAK7260446.1"/>
    </source>
</evidence>
<comment type="caution">
    <text evidence="2">The sequence shown here is derived from an EMBL/GenBank/DDBJ whole genome shotgun (WGS) entry which is preliminary data.</text>
</comment>
<organism evidence="2 3">
    <name type="scientific">Crotalaria pallida</name>
    <name type="common">Smooth rattlebox</name>
    <name type="synonym">Crotalaria striata</name>
    <dbReference type="NCBI Taxonomy" id="3830"/>
    <lineage>
        <taxon>Eukaryota</taxon>
        <taxon>Viridiplantae</taxon>
        <taxon>Streptophyta</taxon>
        <taxon>Embryophyta</taxon>
        <taxon>Tracheophyta</taxon>
        <taxon>Spermatophyta</taxon>
        <taxon>Magnoliopsida</taxon>
        <taxon>eudicotyledons</taxon>
        <taxon>Gunneridae</taxon>
        <taxon>Pentapetalae</taxon>
        <taxon>rosids</taxon>
        <taxon>fabids</taxon>
        <taxon>Fabales</taxon>
        <taxon>Fabaceae</taxon>
        <taxon>Papilionoideae</taxon>
        <taxon>50 kb inversion clade</taxon>
        <taxon>genistoids sensu lato</taxon>
        <taxon>core genistoids</taxon>
        <taxon>Crotalarieae</taxon>
        <taxon>Crotalaria</taxon>
    </lineage>
</organism>
<sequence length="146" mass="17367">MENKGLASDQQSQQNEKTNDENQKKEIAVEEQWHTVTTRRRAQQQKLQYLRLEEIWSTEIEGFAMFRVMQKQRLLHGPFRVLNKRKYSDIDKKEIVCRQAMEKAQNDLAEDPMNVHLQKIERDAMRDYLAVSDAARSFLQQKAKEN</sequence>
<feature type="region of interest" description="Disordered" evidence="1">
    <location>
        <begin position="1"/>
        <end position="35"/>
    </location>
</feature>
<accession>A0AAN9EQ69</accession>
<evidence type="ECO:0000256" key="1">
    <source>
        <dbReference type="SAM" id="MobiDB-lite"/>
    </source>
</evidence>
<dbReference type="EMBL" id="JAYWIO010000005">
    <property type="protein sequence ID" value="KAK7260446.1"/>
    <property type="molecule type" value="Genomic_DNA"/>
</dbReference>
<reference evidence="2 3" key="1">
    <citation type="submission" date="2024-01" db="EMBL/GenBank/DDBJ databases">
        <title>The genomes of 5 underutilized Papilionoideae crops provide insights into root nodulation and disease resistanc.</title>
        <authorList>
            <person name="Yuan L."/>
        </authorList>
    </citation>
    <scope>NUCLEOTIDE SEQUENCE [LARGE SCALE GENOMIC DNA]</scope>
    <source>
        <strain evidence="2">ZHUSHIDOU_FW_LH</strain>
        <tissue evidence="2">Leaf</tissue>
    </source>
</reference>
<proteinExistence type="predicted"/>
<evidence type="ECO:0000313" key="3">
    <source>
        <dbReference type="Proteomes" id="UP001372338"/>
    </source>
</evidence>
<gene>
    <name evidence="2" type="ORF">RIF29_26493</name>
</gene>
<keyword evidence="3" id="KW-1185">Reference proteome</keyword>